<dbReference type="RefSeq" id="XP_044547731.1">
    <property type="nucleotide sequence ID" value="XM_044695639.1"/>
</dbReference>
<protein>
    <recommendedName>
        <fullName evidence="4">N-acetyltransferase domain-containing protein</fullName>
    </recommendedName>
</protein>
<dbReference type="InterPro" id="IPR016181">
    <property type="entry name" value="Acyl_CoA_acyltransferase"/>
</dbReference>
<feature type="compositionally biased region" description="Low complexity" evidence="2">
    <location>
        <begin position="77"/>
        <end position="103"/>
    </location>
</feature>
<evidence type="ECO:0000259" key="4">
    <source>
        <dbReference type="PROSITE" id="PS51186"/>
    </source>
</evidence>
<dbReference type="PANTHER" id="PTHR13947">
    <property type="entry name" value="GNAT FAMILY N-ACETYLTRANSFERASE"/>
    <property type="match status" value="1"/>
</dbReference>
<feature type="domain" description="N-acetyltransferase" evidence="4">
    <location>
        <begin position="443"/>
        <end position="591"/>
    </location>
</feature>
<reference evidence="5 6" key="1">
    <citation type="journal article" date="2018" name="BMC Genomics">
        <title>The genome of Naegleria lovaniensis, the basis for a comparative approach to unravel pathogenicity factors of the human pathogenic amoeba N. fowleri.</title>
        <authorList>
            <person name="Liechti N."/>
            <person name="Schurch N."/>
            <person name="Bruggmann R."/>
            <person name="Wittwer M."/>
        </authorList>
    </citation>
    <scope>NUCLEOTIDE SEQUENCE [LARGE SCALE GENOMIC DNA]</scope>
    <source>
        <strain evidence="5 6">ATCC 30569</strain>
    </source>
</reference>
<feature type="transmembrane region" description="Helical" evidence="3">
    <location>
        <begin position="426"/>
        <end position="448"/>
    </location>
</feature>
<name>A0AA88KIC1_NAELO</name>
<keyword evidence="3" id="KW-0812">Transmembrane</keyword>
<dbReference type="Proteomes" id="UP000816034">
    <property type="component" value="Unassembled WGS sequence"/>
</dbReference>
<feature type="region of interest" description="Disordered" evidence="2">
    <location>
        <begin position="1"/>
        <end position="35"/>
    </location>
</feature>
<dbReference type="EMBL" id="PYSW02000025">
    <property type="protein sequence ID" value="KAG2382052.1"/>
    <property type="molecule type" value="Genomic_DNA"/>
</dbReference>
<comment type="caution">
    <text evidence="5">The sequence shown here is derived from an EMBL/GenBank/DDBJ whole genome shotgun (WGS) entry which is preliminary data.</text>
</comment>
<evidence type="ECO:0000256" key="2">
    <source>
        <dbReference type="SAM" id="MobiDB-lite"/>
    </source>
</evidence>
<evidence type="ECO:0000313" key="6">
    <source>
        <dbReference type="Proteomes" id="UP000816034"/>
    </source>
</evidence>
<keyword evidence="1" id="KW-0808">Transferase</keyword>
<feature type="region of interest" description="Disordered" evidence="2">
    <location>
        <begin position="247"/>
        <end position="283"/>
    </location>
</feature>
<dbReference type="InterPro" id="IPR050769">
    <property type="entry name" value="NAT_camello-type"/>
</dbReference>
<dbReference type="GeneID" id="68098299"/>
<dbReference type="CDD" id="cd04301">
    <property type="entry name" value="NAT_SF"/>
    <property type="match status" value="1"/>
</dbReference>
<feature type="compositionally biased region" description="Low complexity" evidence="2">
    <location>
        <begin position="19"/>
        <end position="35"/>
    </location>
</feature>
<organism evidence="5 6">
    <name type="scientific">Naegleria lovaniensis</name>
    <name type="common">Amoeba</name>
    <dbReference type="NCBI Taxonomy" id="51637"/>
    <lineage>
        <taxon>Eukaryota</taxon>
        <taxon>Discoba</taxon>
        <taxon>Heterolobosea</taxon>
        <taxon>Tetramitia</taxon>
        <taxon>Eutetramitia</taxon>
        <taxon>Vahlkampfiidae</taxon>
        <taxon>Naegleria</taxon>
    </lineage>
</organism>
<dbReference type="Gene3D" id="3.40.630.30">
    <property type="match status" value="1"/>
</dbReference>
<keyword evidence="3" id="KW-0472">Membrane</keyword>
<keyword evidence="6" id="KW-1185">Reference proteome</keyword>
<evidence type="ECO:0000256" key="3">
    <source>
        <dbReference type="SAM" id="Phobius"/>
    </source>
</evidence>
<proteinExistence type="predicted"/>
<keyword evidence="3" id="KW-1133">Transmembrane helix</keyword>
<gene>
    <name evidence="5" type="ORF">C9374_005844</name>
</gene>
<evidence type="ECO:0000256" key="1">
    <source>
        <dbReference type="ARBA" id="ARBA00022679"/>
    </source>
</evidence>
<accession>A0AA88KIC1</accession>
<dbReference type="Pfam" id="PF00583">
    <property type="entry name" value="Acetyltransf_1"/>
    <property type="match status" value="1"/>
</dbReference>
<dbReference type="PROSITE" id="PS51186">
    <property type="entry name" value="GNAT"/>
    <property type="match status" value="1"/>
</dbReference>
<feature type="region of interest" description="Disordered" evidence="2">
    <location>
        <begin position="163"/>
        <end position="182"/>
    </location>
</feature>
<feature type="compositionally biased region" description="Basic residues" evidence="2">
    <location>
        <begin position="107"/>
        <end position="118"/>
    </location>
</feature>
<evidence type="ECO:0000313" key="5">
    <source>
        <dbReference type="EMBL" id="KAG2382052.1"/>
    </source>
</evidence>
<dbReference type="SUPFAM" id="SSF55729">
    <property type="entry name" value="Acyl-CoA N-acyltransferases (Nat)"/>
    <property type="match status" value="1"/>
</dbReference>
<feature type="compositionally biased region" description="Low complexity" evidence="2">
    <location>
        <begin position="171"/>
        <end position="182"/>
    </location>
</feature>
<sequence length="605" mass="68779">MMEEPIPSRIAYTEKVSSRKPLTTTSSSSSPKKNLASLSLPHYSVIMMNHTNGYHQESPLDYYYDQQEQQGFHVNGSTSSGHTTTATSTLRGNNNNSGSLKSSSNDHHKHNNNHHHHQHYLEEEPHSSSTLTFNPSQQQQAFLKNQKKSVNLSSATPPVPLATSMKNFGNSSSTPLSSLPSSTACHGPVIKTGVEMTSVGQKSAYTSNSPVSERNNNCYRIMTDHQEHQHNDLERYGHDNDVDEYYGNDENEEGFNIRPNSSHFEEDDFPSFENEHDNEQDASLSEQYNLKTMLTNNGDEKHQEEHTSENLTPANDIDRTFYKCNDNETIIIRSYNYKTDDKQVNRIFVEGIKSIVPSYLQTFYLFIHYFGIAKVFCFLSLFYLVTFGIHVAILKMLFIDENHTIVNHYPYYSLFGLSLSNSASTILYSALSTVILCTSTIILVLCGLSKYVDYSARSYIYQSFKYSDMANIMKYYIWDEDNHFWVAEKASTGEIVGTIGVRKKHDSEGCVELKRMSVANSMRRKGIASLMLNHLIQWSKEKGYNAIVLSTSSLQVAAVNFYQKNGFTLVKLKRHSRFLPTAHLTFEKHLTNSTTPPEYISTKHQ</sequence>
<feature type="transmembrane region" description="Helical" evidence="3">
    <location>
        <begin position="363"/>
        <end position="393"/>
    </location>
</feature>
<feature type="region of interest" description="Disordered" evidence="2">
    <location>
        <begin position="72"/>
        <end position="132"/>
    </location>
</feature>
<dbReference type="GO" id="GO:0008080">
    <property type="term" value="F:N-acetyltransferase activity"/>
    <property type="evidence" value="ECO:0007669"/>
    <property type="project" value="InterPro"/>
</dbReference>
<dbReference type="AlphaFoldDB" id="A0AA88KIC1"/>
<dbReference type="InterPro" id="IPR000182">
    <property type="entry name" value="GNAT_dom"/>
</dbReference>
<dbReference type="PANTHER" id="PTHR13947:SF37">
    <property type="entry name" value="LD18367P"/>
    <property type="match status" value="1"/>
</dbReference>